<proteinExistence type="predicted"/>
<organism evidence="4">
    <name type="scientific">marine sediment metagenome</name>
    <dbReference type="NCBI Taxonomy" id="412755"/>
    <lineage>
        <taxon>unclassified sequences</taxon>
        <taxon>metagenomes</taxon>
        <taxon>ecological metagenomes</taxon>
    </lineage>
</organism>
<dbReference type="PROSITE" id="PS51450">
    <property type="entry name" value="LRR"/>
    <property type="match status" value="3"/>
</dbReference>
<feature type="domain" description="Disease resistance R13L4/SHOC-2-like LRR" evidence="3">
    <location>
        <begin position="234"/>
        <end position="374"/>
    </location>
</feature>
<accession>A0A0F9IKK2</accession>
<evidence type="ECO:0000259" key="3">
    <source>
        <dbReference type="Pfam" id="PF23598"/>
    </source>
</evidence>
<dbReference type="AlphaFoldDB" id="A0A0F9IKK2"/>
<name>A0A0F9IKK2_9ZZZZ</name>
<keyword evidence="2" id="KW-0677">Repeat</keyword>
<dbReference type="SUPFAM" id="SSF52058">
    <property type="entry name" value="L domain-like"/>
    <property type="match status" value="1"/>
</dbReference>
<dbReference type="Gene3D" id="3.80.10.10">
    <property type="entry name" value="Ribonuclease Inhibitor"/>
    <property type="match status" value="2"/>
</dbReference>
<dbReference type="PANTHER" id="PTHR48051">
    <property type="match status" value="1"/>
</dbReference>
<dbReference type="InterPro" id="IPR050216">
    <property type="entry name" value="LRR_domain-containing"/>
</dbReference>
<protein>
    <recommendedName>
        <fullName evidence="3">Disease resistance R13L4/SHOC-2-like LRR domain-containing protein</fullName>
    </recommendedName>
</protein>
<gene>
    <name evidence="4" type="ORF">LCGC14_1567570</name>
</gene>
<keyword evidence="1" id="KW-0433">Leucine-rich repeat</keyword>
<evidence type="ECO:0000256" key="1">
    <source>
        <dbReference type="ARBA" id="ARBA00022614"/>
    </source>
</evidence>
<reference evidence="4" key="1">
    <citation type="journal article" date="2015" name="Nature">
        <title>Complex archaea that bridge the gap between prokaryotes and eukaryotes.</title>
        <authorList>
            <person name="Spang A."/>
            <person name="Saw J.H."/>
            <person name="Jorgensen S.L."/>
            <person name="Zaremba-Niedzwiedzka K."/>
            <person name="Martijn J."/>
            <person name="Lind A.E."/>
            <person name="van Eijk R."/>
            <person name="Schleper C."/>
            <person name="Guy L."/>
            <person name="Ettema T.J."/>
        </authorList>
    </citation>
    <scope>NUCLEOTIDE SEQUENCE</scope>
</reference>
<dbReference type="InterPro" id="IPR001611">
    <property type="entry name" value="Leu-rich_rpt"/>
</dbReference>
<sequence length="466" mass="54979">MMHPFRLNNYLEVRLENDKTVIYVNNNRFSQCKFLFLISHSSEKFATDINSVDEMENFLNKGLESELTSTLLGVKPEEEFWGHCSNLQAWVENNYDTRLLHSNLAFPLLKILTDLGDSRAKKVFKEEIAKRLILPYFPVIEYLIIEGYAKYLNKQELNAILKTPIKNLKNLSNSYLYEIISRSFLDDRELEFLINFERKLGFNLHPMNNEISMTSNGFNFDLKSRKIIEILIIGKRLKSIPKSLKEFRYLQKLKLGKNKLMYFPKEICQLKQIRELNLSRNKIDTIPEEISNLNFLEYLDISYNNIYKIPSIFRNLKSLKTLRLHKNAFSHFPLELCKMQSLEFLSFNAKLILNKRIEEIPKEIGNLRKLKVLRLDRNSIKFLPNSISKLSYLEELDLSRNQLEMIPSSISQLSRLKTLVLFKNPLKSLPDSLSKKEDLKIKIDNTQLNNFPDEIKEKFEKIIYKI</sequence>
<dbReference type="GO" id="GO:0005737">
    <property type="term" value="C:cytoplasm"/>
    <property type="evidence" value="ECO:0007669"/>
    <property type="project" value="TreeGrafter"/>
</dbReference>
<dbReference type="PANTHER" id="PTHR48051:SF36">
    <property type="entry name" value="CASPASE FAMILY P20 DOMAIN-CONTAINING PROTEIN"/>
    <property type="match status" value="1"/>
</dbReference>
<comment type="caution">
    <text evidence="4">The sequence shown here is derived from an EMBL/GenBank/DDBJ whole genome shotgun (WGS) entry which is preliminary data.</text>
</comment>
<evidence type="ECO:0000256" key="2">
    <source>
        <dbReference type="ARBA" id="ARBA00022737"/>
    </source>
</evidence>
<dbReference type="InterPro" id="IPR003591">
    <property type="entry name" value="Leu-rich_rpt_typical-subtyp"/>
</dbReference>
<dbReference type="Pfam" id="PF00560">
    <property type="entry name" value="LRR_1"/>
    <property type="match status" value="1"/>
</dbReference>
<dbReference type="Pfam" id="PF23598">
    <property type="entry name" value="LRR_14"/>
    <property type="match status" value="1"/>
</dbReference>
<dbReference type="EMBL" id="LAZR01012181">
    <property type="protein sequence ID" value="KKM28147.1"/>
    <property type="molecule type" value="Genomic_DNA"/>
</dbReference>
<dbReference type="SMART" id="SM00369">
    <property type="entry name" value="LRR_TYP"/>
    <property type="match status" value="6"/>
</dbReference>
<evidence type="ECO:0000313" key="4">
    <source>
        <dbReference type="EMBL" id="KKM28147.1"/>
    </source>
</evidence>
<dbReference type="InterPro" id="IPR055414">
    <property type="entry name" value="LRR_R13L4/SHOC2-like"/>
</dbReference>
<dbReference type="SMART" id="SM00364">
    <property type="entry name" value="LRR_BAC"/>
    <property type="match status" value="4"/>
</dbReference>
<dbReference type="InterPro" id="IPR032675">
    <property type="entry name" value="LRR_dom_sf"/>
</dbReference>